<organism evidence="2 3">
    <name type="scientific">Novispirillum itersonii</name>
    <name type="common">Aquaspirillum itersonii</name>
    <dbReference type="NCBI Taxonomy" id="189"/>
    <lineage>
        <taxon>Bacteria</taxon>
        <taxon>Pseudomonadati</taxon>
        <taxon>Pseudomonadota</taxon>
        <taxon>Alphaproteobacteria</taxon>
        <taxon>Rhodospirillales</taxon>
        <taxon>Novispirillaceae</taxon>
        <taxon>Novispirillum</taxon>
    </lineage>
</organism>
<dbReference type="RefSeq" id="WP_184263065.1">
    <property type="nucleotide sequence ID" value="NZ_JACIIX010000005.1"/>
</dbReference>
<dbReference type="Proteomes" id="UP000544872">
    <property type="component" value="Unassembled WGS sequence"/>
</dbReference>
<name>A0A7W9ZH78_NOVIT</name>
<dbReference type="Gene3D" id="3.40.50.300">
    <property type="entry name" value="P-loop containing nucleotide triphosphate hydrolases"/>
    <property type="match status" value="1"/>
</dbReference>
<evidence type="ECO:0000313" key="3">
    <source>
        <dbReference type="Proteomes" id="UP000544872"/>
    </source>
</evidence>
<proteinExistence type="predicted"/>
<keyword evidence="3" id="KW-1185">Reference proteome</keyword>
<dbReference type="Pfam" id="PF01926">
    <property type="entry name" value="MMR_HSR1"/>
    <property type="match status" value="1"/>
</dbReference>
<dbReference type="SUPFAM" id="SSF52540">
    <property type="entry name" value="P-loop containing nucleoside triphosphate hydrolases"/>
    <property type="match status" value="1"/>
</dbReference>
<accession>A0A7W9ZH78</accession>
<gene>
    <name evidence="2" type="ORF">FHS48_001639</name>
</gene>
<evidence type="ECO:0000259" key="1">
    <source>
        <dbReference type="Pfam" id="PF01926"/>
    </source>
</evidence>
<sequence>MMTPEQTFFDSARRFTALRKTVKTQETTLLTQLKALEQRLTELSQGNGDTRKDPIADHAEQLYRAIAAEMKEWQEDWEAKSPARSLSATFDDRLIFLVFGKVNAGKSSFLNFFCRRAEACGFVVTRSRIENNKRVPLAGEFEEGSIETTAAIQIADLGGLITLLDTPGLHSVTAENGDLTKRYTDAADGLMWLTGSNSPGQVEELKALSEELQMSKPVQPVITKSDTRAWKKVDGQMVSSIANKSDDNRREQEEYVNDATLKALAGEKISVEKPPAAISLSAMMAQEEGCTPSAMTAAGFDRLYQQLLPLSDRAIAYKKEKALTQMKGHTAKVTQVIDKKLLPFFSRQIALCEDTMQDLLGRTPQLSLKAAQRLEGEIDRIIGAINADAETDSRKAGERFQTELNAALPKITLEILKEGLADYFQRASEATMLSVTLTSTEACTPTVNYVAYEEKTGSFWSGLFSLVGVVAGMLVNPLAALAGSAVGSTIGGTLAGTEQKRRFSSFDWKKTKKDILEKLQPPLQSAIRENIQFICNSLAKQADTYKEQMSEVAFLADTLKHSGK</sequence>
<protein>
    <submittedName>
        <fullName evidence="2">tRNA U34 5-carboxymethylaminomethyl modifying GTPase MnmE/TrmE</fullName>
    </submittedName>
</protein>
<reference evidence="2 3" key="1">
    <citation type="submission" date="2020-08" db="EMBL/GenBank/DDBJ databases">
        <title>Genomic Encyclopedia of Type Strains, Phase IV (KMG-IV): sequencing the most valuable type-strain genomes for metagenomic binning, comparative biology and taxonomic classification.</title>
        <authorList>
            <person name="Goeker M."/>
        </authorList>
    </citation>
    <scope>NUCLEOTIDE SEQUENCE [LARGE SCALE GENOMIC DNA]</scope>
    <source>
        <strain evidence="2 3">DSM 11590</strain>
    </source>
</reference>
<dbReference type="EMBL" id="JACIIX010000005">
    <property type="protein sequence ID" value="MBB6210224.1"/>
    <property type="molecule type" value="Genomic_DNA"/>
</dbReference>
<dbReference type="AlphaFoldDB" id="A0A7W9ZH78"/>
<feature type="domain" description="G" evidence="1">
    <location>
        <begin position="97"/>
        <end position="224"/>
    </location>
</feature>
<evidence type="ECO:0000313" key="2">
    <source>
        <dbReference type="EMBL" id="MBB6210224.1"/>
    </source>
</evidence>
<dbReference type="InterPro" id="IPR006073">
    <property type="entry name" value="GTP-bd"/>
</dbReference>
<comment type="caution">
    <text evidence="2">The sequence shown here is derived from an EMBL/GenBank/DDBJ whole genome shotgun (WGS) entry which is preliminary data.</text>
</comment>
<dbReference type="InterPro" id="IPR027417">
    <property type="entry name" value="P-loop_NTPase"/>
</dbReference>
<dbReference type="GO" id="GO:0005525">
    <property type="term" value="F:GTP binding"/>
    <property type="evidence" value="ECO:0007669"/>
    <property type="project" value="InterPro"/>
</dbReference>